<protein>
    <submittedName>
        <fullName evidence="1">Uncharacterized protein</fullName>
    </submittedName>
</protein>
<organism evidence="1 2">
    <name type="scientific">Diplocarpon rosae</name>
    <dbReference type="NCBI Taxonomy" id="946125"/>
    <lineage>
        <taxon>Eukaryota</taxon>
        <taxon>Fungi</taxon>
        <taxon>Dikarya</taxon>
        <taxon>Ascomycota</taxon>
        <taxon>Pezizomycotina</taxon>
        <taxon>Leotiomycetes</taxon>
        <taxon>Helotiales</taxon>
        <taxon>Drepanopezizaceae</taxon>
        <taxon>Diplocarpon</taxon>
    </lineage>
</organism>
<dbReference type="EMBL" id="JAUBYV010000004">
    <property type="protein sequence ID" value="KAK2627422.1"/>
    <property type="molecule type" value="Genomic_DNA"/>
</dbReference>
<evidence type="ECO:0000313" key="2">
    <source>
        <dbReference type="Proteomes" id="UP001285354"/>
    </source>
</evidence>
<sequence length="181" mass="20619">MSQAAYNAMPLDERPGPCPPFVDEWIVIFVQVGALYLQDDDPKPSARLPADDEVTSVVEIFLAWLRLTSSTTQARHFGRDLGYHLLNRCLDTSIDLPALMRVVAEQEQFFCRLYWDLWQEQRRPGVAEMGETLRAVRAEGFSWARIPGTDRLEAILVLQGIFWAAKVEIERNLREAGEIGI</sequence>
<accession>A0AAD9WDC7</accession>
<name>A0AAD9WDC7_9HELO</name>
<comment type="caution">
    <text evidence="1">The sequence shown here is derived from an EMBL/GenBank/DDBJ whole genome shotgun (WGS) entry which is preliminary data.</text>
</comment>
<proteinExistence type="predicted"/>
<keyword evidence="2" id="KW-1185">Reference proteome</keyword>
<dbReference type="Proteomes" id="UP001285354">
    <property type="component" value="Unassembled WGS sequence"/>
</dbReference>
<dbReference type="AlphaFoldDB" id="A0AAD9WDC7"/>
<gene>
    <name evidence="1" type="ORF">QTJ16_003388</name>
</gene>
<reference evidence="1" key="1">
    <citation type="submission" date="2023-06" db="EMBL/GenBank/DDBJ databases">
        <title>Draft genome of Marssonina rosae.</title>
        <authorList>
            <person name="Cheng Q."/>
        </authorList>
    </citation>
    <scope>NUCLEOTIDE SEQUENCE</scope>
    <source>
        <strain evidence="1">R4</strain>
    </source>
</reference>
<evidence type="ECO:0000313" key="1">
    <source>
        <dbReference type="EMBL" id="KAK2627422.1"/>
    </source>
</evidence>